<keyword evidence="5 17" id="KW-0812">Transmembrane</keyword>
<reference evidence="19 20" key="1">
    <citation type="journal article" date="2014" name="Nat. Commun.">
        <title>Klebsormidium flaccidum genome reveals primary factors for plant terrestrial adaptation.</title>
        <authorList>
            <person name="Hori K."/>
            <person name="Maruyama F."/>
            <person name="Fujisawa T."/>
            <person name="Togashi T."/>
            <person name="Yamamoto N."/>
            <person name="Seo M."/>
            <person name="Sato S."/>
            <person name="Yamada T."/>
            <person name="Mori H."/>
            <person name="Tajima N."/>
            <person name="Moriyama T."/>
            <person name="Ikeuchi M."/>
            <person name="Watanabe M."/>
            <person name="Wada H."/>
            <person name="Kobayashi K."/>
            <person name="Saito M."/>
            <person name="Masuda T."/>
            <person name="Sasaki-Sekimoto Y."/>
            <person name="Mashiguchi K."/>
            <person name="Awai K."/>
            <person name="Shimojima M."/>
            <person name="Masuda S."/>
            <person name="Iwai M."/>
            <person name="Nobusawa T."/>
            <person name="Narise T."/>
            <person name="Kondo S."/>
            <person name="Saito H."/>
            <person name="Sato R."/>
            <person name="Murakawa M."/>
            <person name="Ihara Y."/>
            <person name="Oshima-Yamada Y."/>
            <person name="Ohtaka K."/>
            <person name="Satoh M."/>
            <person name="Sonobe K."/>
            <person name="Ishii M."/>
            <person name="Ohtani R."/>
            <person name="Kanamori-Sato M."/>
            <person name="Honoki R."/>
            <person name="Miyazaki D."/>
            <person name="Mochizuki H."/>
            <person name="Umetsu J."/>
            <person name="Higashi K."/>
            <person name="Shibata D."/>
            <person name="Kamiya Y."/>
            <person name="Sato N."/>
            <person name="Nakamura Y."/>
            <person name="Tabata S."/>
            <person name="Ida S."/>
            <person name="Kurokawa K."/>
            <person name="Ohta H."/>
        </authorList>
    </citation>
    <scope>NUCLEOTIDE SEQUENCE [LARGE SCALE GENOMIC DNA]</scope>
    <source>
        <strain evidence="19 20">NIES-2285</strain>
    </source>
</reference>
<evidence type="ECO:0000256" key="8">
    <source>
        <dbReference type="ARBA" id="ARBA00022777"/>
    </source>
</evidence>
<dbReference type="OrthoDB" id="4062651at2759"/>
<sequence length="827" mass="87505">MMGMSSGLAVGGVYTIGPRCFSRSISTMSLSAPMLFFWALALLAAAVVPSGADYVETAPRPDRPLPPPIPNGECPLTFLPADTQRALAVCSADGSASSAAGPSSACCSLVTAGMFASRVRYANSTGRLLLPQASAEACVQALNALLAAGGGPPVAACGLSSSLLTEEAGAACGPGLTTVYDFWEAANHTFPGLVGLACYEAADCTSCLASIRSAILSLGAAATPATLSSDACQGLAQVAMTAAAHPLLIANGLSQCLHKVDISRVQLSTRCTAFDWEAANFTAVQLSCGPQQVRKDRCCDLFIGMYGQVHAIYTNRTGHPIPQEEADVCMAGLRAALQARGVSPSVVDVCRIQAILPSVPIGCYNQTAAGQMVPAHYIDYLEERCNPRVPDCTACQRSYYEVGAQLANTSSATILTLCVLFMSAQYLARFDNLQAVTDRLNCYFVFPPPLALGLPAPPSKTWVSTGAILGIASGCAALIALAGLVVYGGCRPRWRRHHVLPHVQLQRFSLAALRRATDNWDERRLLGEGGWGRVYRGTLRSGEAVAVKVATHKNLARRTKAATREVLALARCRHRNLVALKGFCLTGDDCVLVFEYLAGGNLGDRLLTDGAAPPALPVLDWPTRLSIAQGAARGLAYLHESCKPRLLHRDVKPSNVLLSSTLEPKLADFGLAKVLDLEESAVTTDVVGTWGYLAPEYFLGGQVTDKVDVYSFGVLLLTLVAGRKLTADPPDGDQAFLPEWAWILAERGQLADLVDARLGSGREQHAHSIEQATRVALLCIHTAVSVRPCMRECLAMLEGHLPVPPLPPRPTTLYTGVAPPNPPSAPS</sequence>
<organism evidence="19 20">
    <name type="scientific">Klebsormidium nitens</name>
    <name type="common">Green alga</name>
    <name type="synonym">Ulothrix nitens</name>
    <dbReference type="NCBI Taxonomy" id="105231"/>
    <lineage>
        <taxon>Eukaryota</taxon>
        <taxon>Viridiplantae</taxon>
        <taxon>Streptophyta</taxon>
        <taxon>Klebsormidiophyceae</taxon>
        <taxon>Klebsormidiales</taxon>
        <taxon>Klebsormidiaceae</taxon>
        <taxon>Klebsormidium</taxon>
    </lineage>
</organism>
<gene>
    <name evidence="19" type="ORF">KFL_007240030</name>
</gene>
<dbReference type="GO" id="GO:0004672">
    <property type="term" value="F:protein kinase activity"/>
    <property type="evidence" value="ECO:0000318"/>
    <property type="project" value="GO_Central"/>
</dbReference>
<dbReference type="PROSITE" id="PS00108">
    <property type="entry name" value="PROTEIN_KINASE_ST"/>
    <property type="match status" value="1"/>
</dbReference>
<keyword evidence="6" id="KW-0732">Signal</keyword>
<evidence type="ECO:0000313" key="20">
    <source>
        <dbReference type="Proteomes" id="UP000054558"/>
    </source>
</evidence>
<keyword evidence="8 19" id="KW-0418">Kinase</keyword>
<dbReference type="InterPro" id="IPR008271">
    <property type="entry name" value="Ser/Thr_kinase_AS"/>
</dbReference>
<dbReference type="InterPro" id="IPR000719">
    <property type="entry name" value="Prot_kinase_dom"/>
</dbReference>
<evidence type="ECO:0000256" key="13">
    <source>
        <dbReference type="ARBA" id="ARBA00023180"/>
    </source>
</evidence>
<dbReference type="SMART" id="SM00220">
    <property type="entry name" value="S_TKc"/>
    <property type="match status" value="1"/>
</dbReference>
<dbReference type="PROSITE" id="PS50011">
    <property type="entry name" value="PROTEIN_KINASE_DOM"/>
    <property type="match status" value="1"/>
</dbReference>
<dbReference type="Proteomes" id="UP000054558">
    <property type="component" value="Unassembled WGS sequence"/>
</dbReference>
<dbReference type="GO" id="GO:0016020">
    <property type="term" value="C:membrane"/>
    <property type="evidence" value="ECO:0007669"/>
    <property type="project" value="UniProtKB-SubCell"/>
</dbReference>
<dbReference type="EC" id="2.7.11.1" evidence="2"/>
<evidence type="ECO:0000256" key="2">
    <source>
        <dbReference type="ARBA" id="ARBA00012513"/>
    </source>
</evidence>
<dbReference type="Pfam" id="PF00069">
    <property type="entry name" value="Pkinase"/>
    <property type="match status" value="1"/>
</dbReference>
<keyword evidence="3" id="KW-0723">Serine/threonine-protein kinase</keyword>
<comment type="subcellular location">
    <subcellularLocation>
        <location evidence="1">Membrane</location>
        <topology evidence="1">Single-pass type I membrane protein</topology>
    </subcellularLocation>
</comment>
<protein>
    <recommendedName>
        <fullName evidence="2">non-specific serine/threonine protein kinase</fullName>
        <ecNumber evidence="2">2.7.11.1</ecNumber>
    </recommendedName>
</protein>
<accession>A0A1Y1IR21</accession>
<dbReference type="OMA" id="TRNCKLP"/>
<dbReference type="GO" id="GO:0004674">
    <property type="term" value="F:protein serine/threonine kinase activity"/>
    <property type="evidence" value="ECO:0007669"/>
    <property type="project" value="UniProtKB-KW"/>
</dbReference>
<dbReference type="InterPro" id="IPR052059">
    <property type="entry name" value="CR_Ser/Thr_kinase"/>
</dbReference>
<evidence type="ECO:0000256" key="3">
    <source>
        <dbReference type="ARBA" id="ARBA00022527"/>
    </source>
</evidence>
<name>A0A1Y1IR21_KLENI</name>
<evidence type="ECO:0000313" key="19">
    <source>
        <dbReference type="EMBL" id="GAQ91077.1"/>
    </source>
</evidence>
<dbReference type="PROSITE" id="PS00107">
    <property type="entry name" value="PROTEIN_KINASE_ATP"/>
    <property type="match status" value="1"/>
</dbReference>
<evidence type="ECO:0000259" key="18">
    <source>
        <dbReference type="PROSITE" id="PS50011"/>
    </source>
</evidence>
<feature type="domain" description="Protein kinase" evidence="18">
    <location>
        <begin position="520"/>
        <end position="803"/>
    </location>
</feature>
<keyword evidence="4" id="KW-0808">Transferase</keyword>
<evidence type="ECO:0000256" key="1">
    <source>
        <dbReference type="ARBA" id="ARBA00004479"/>
    </source>
</evidence>
<evidence type="ECO:0000256" key="12">
    <source>
        <dbReference type="ARBA" id="ARBA00023170"/>
    </source>
</evidence>
<dbReference type="CDD" id="cd14066">
    <property type="entry name" value="STKc_IRAK"/>
    <property type="match status" value="1"/>
</dbReference>
<keyword evidence="11 17" id="KW-0472">Membrane</keyword>
<comment type="catalytic activity">
    <reaction evidence="15">
        <text>L-seryl-[protein] + ATP = O-phospho-L-seryl-[protein] + ADP + H(+)</text>
        <dbReference type="Rhea" id="RHEA:17989"/>
        <dbReference type="Rhea" id="RHEA-COMP:9863"/>
        <dbReference type="Rhea" id="RHEA-COMP:11604"/>
        <dbReference type="ChEBI" id="CHEBI:15378"/>
        <dbReference type="ChEBI" id="CHEBI:29999"/>
        <dbReference type="ChEBI" id="CHEBI:30616"/>
        <dbReference type="ChEBI" id="CHEBI:83421"/>
        <dbReference type="ChEBI" id="CHEBI:456216"/>
        <dbReference type="EC" id="2.7.11.1"/>
    </reaction>
</comment>
<evidence type="ECO:0000256" key="10">
    <source>
        <dbReference type="ARBA" id="ARBA00022989"/>
    </source>
</evidence>
<evidence type="ECO:0000256" key="9">
    <source>
        <dbReference type="ARBA" id="ARBA00022840"/>
    </source>
</evidence>
<dbReference type="Pfam" id="PF19160">
    <property type="entry name" value="SPARK"/>
    <property type="match status" value="2"/>
</dbReference>
<keyword evidence="13" id="KW-0325">Glycoprotein</keyword>
<evidence type="ECO:0000256" key="6">
    <source>
        <dbReference type="ARBA" id="ARBA00022729"/>
    </source>
</evidence>
<dbReference type="Gene3D" id="3.30.200.20">
    <property type="entry name" value="Phosphorylase Kinase, domain 1"/>
    <property type="match status" value="1"/>
</dbReference>
<dbReference type="InterPro" id="IPR043891">
    <property type="entry name" value="SPARK"/>
</dbReference>
<dbReference type="SUPFAM" id="SSF56112">
    <property type="entry name" value="Protein kinase-like (PK-like)"/>
    <property type="match status" value="1"/>
</dbReference>
<feature type="transmembrane region" description="Helical" evidence="17">
    <location>
        <begin position="462"/>
        <end position="487"/>
    </location>
</feature>
<feature type="transmembrane region" description="Helical" evidence="17">
    <location>
        <begin position="406"/>
        <end position="428"/>
    </location>
</feature>
<dbReference type="PANTHER" id="PTHR47973">
    <property type="entry name" value="CYSTEINE-RICH RECEPTOR-LIKE PROTEIN KINASE 3"/>
    <property type="match status" value="1"/>
</dbReference>
<keyword evidence="10 17" id="KW-1133">Transmembrane helix</keyword>
<dbReference type="Gene3D" id="1.10.510.10">
    <property type="entry name" value="Transferase(Phosphotransferase) domain 1"/>
    <property type="match status" value="1"/>
</dbReference>
<dbReference type="AlphaFoldDB" id="A0A1Y1IR21"/>
<evidence type="ECO:0000256" key="5">
    <source>
        <dbReference type="ARBA" id="ARBA00022692"/>
    </source>
</evidence>
<keyword evidence="9 16" id="KW-0067">ATP-binding</keyword>
<dbReference type="GO" id="GO:0045088">
    <property type="term" value="P:regulation of innate immune response"/>
    <property type="evidence" value="ECO:0000318"/>
    <property type="project" value="GO_Central"/>
</dbReference>
<keyword evidence="12" id="KW-0675">Receptor</keyword>
<keyword evidence="20" id="KW-1185">Reference proteome</keyword>
<evidence type="ECO:0000256" key="4">
    <source>
        <dbReference type="ARBA" id="ARBA00022679"/>
    </source>
</evidence>
<dbReference type="GO" id="GO:0005524">
    <property type="term" value="F:ATP binding"/>
    <property type="evidence" value="ECO:0007669"/>
    <property type="project" value="UniProtKB-UniRule"/>
</dbReference>
<evidence type="ECO:0000256" key="14">
    <source>
        <dbReference type="ARBA" id="ARBA00047899"/>
    </source>
</evidence>
<dbReference type="FunFam" id="1.10.510.10:FF:000287">
    <property type="entry name" value="probable LRR receptor-like serine/threonine-protein kinase RKF3"/>
    <property type="match status" value="1"/>
</dbReference>
<dbReference type="InterPro" id="IPR011009">
    <property type="entry name" value="Kinase-like_dom_sf"/>
</dbReference>
<evidence type="ECO:0000256" key="11">
    <source>
        <dbReference type="ARBA" id="ARBA00023136"/>
    </source>
</evidence>
<proteinExistence type="predicted"/>
<evidence type="ECO:0000256" key="7">
    <source>
        <dbReference type="ARBA" id="ARBA00022741"/>
    </source>
</evidence>
<keyword evidence="7 16" id="KW-0547">Nucleotide-binding</keyword>
<evidence type="ECO:0000256" key="17">
    <source>
        <dbReference type="SAM" id="Phobius"/>
    </source>
</evidence>
<evidence type="ECO:0000256" key="15">
    <source>
        <dbReference type="ARBA" id="ARBA00048679"/>
    </source>
</evidence>
<dbReference type="STRING" id="105231.A0A1Y1IR21"/>
<evidence type="ECO:0000256" key="16">
    <source>
        <dbReference type="PROSITE-ProRule" id="PRU10141"/>
    </source>
</evidence>
<comment type="catalytic activity">
    <reaction evidence="14">
        <text>L-threonyl-[protein] + ATP = O-phospho-L-threonyl-[protein] + ADP + H(+)</text>
        <dbReference type="Rhea" id="RHEA:46608"/>
        <dbReference type="Rhea" id="RHEA-COMP:11060"/>
        <dbReference type="Rhea" id="RHEA-COMP:11605"/>
        <dbReference type="ChEBI" id="CHEBI:15378"/>
        <dbReference type="ChEBI" id="CHEBI:30013"/>
        <dbReference type="ChEBI" id="CHEBI:30616"/>
        <dbReference type="ChEBI" id="CHEBI:61977"/>
        <dbReference type="ChEBI" id="CHEBI:456216"/>
        <dbReference type="EC" id="2.7.11.1"/>
    </reaction>
</comment>
<feature type="binding site" evidence="16">
    <location>
        <position position="548"/>
    </location>
    <ligand>
        <name>ATP</name>
        <dbReference type="ChEBI" id="CHEBI:30616"/>
    </ligand>
</feature>
<dbReference type="InterPro" id="IPR017441">
    <property type="entry name" value="Protein_kinase_ATP_BS"/>
</dbReference>
<dbReference type="EMBL" id="DF237673">
    <property type="protein sequence ID" value="GAQ91077.1"/>
    <property type="molecule type" value="Genomic_DNA"/>
</dbReference>